<dbReference type="Pfam" id="PF05065">
    <property type="entry name" value="Phage_capsid"/>
    <property type="match status" value="1"/>
</dbReference>
<dbReference type="NCBIfam" id="TIGR01554">
    <property type="entry name" value="major_cap_HK97"/>
    <property type="match status" value="1"/>
</dbReference>
<proteinExistence type="predicted"/>
<evidence type="ECO:0000313" key="3">
    <source>
        <dbReference type="EMBL" id="BDZ51743.1"/>
    </source>
</evidence>
<dbReference type="Gene3D" id="3.30.2400.10">
    <property type="entry name" value="Major capsid protein gp5"/>
    <property type="match status" value="1"/>
</dbReference>
<evidence type="ECO:0000256" key="1">
    <source>
        <dbReference type="ARBA" id="ARBA00004328"/>
    </source>
</evidence>
<evidence type="ECO:0000313" key="4">
    <source>
        <dbReference type="Proteomes" id="UP001321486"/>
    </source>
</evidence>
<dbReference type="SUPFAM" id="SSF56563">
    <property type="entry name" value="Major capsid protein gp5"/>
    <property type="match status" value="1"/>
</dbReference>
<dbReference type="InterPro" id="IPR054612">
    <property type="entry name" value="Phage_capsid-like_C"/>
</dbReference>
<dbReference type="InterPro" id="IPR024455">
    <property type="entry name" value="Phage_capsid"/>
</dbReference>
<accession>A0ABN6Y882</accession>
<feature type="domain" description="Phage capsid-like C-terminal" evidence="2">
    <location>
        <begin position="40"/>
        <end position="295"/>
    </location>
</feature>
<dbReference type="Gene3D" id="3.30.2320.10">
    <property type="entry name" value="hypothetical protein PF0899 domain"/>
    <property type="match status" value="1"/>
</dbReference>
<dbReference type="EMBL" id="AP027732">
    <property type="protein sequence ID" value="BDZ51743.1"/>
    <property type="molecule type" value="Genomic_DNA"/>
</dbReference>
<comment type="subcellular location">
    <subcellularLocation>
        <location evidence="1">Virion</location>
    </subcellularLocation>
</comment>
<protein>
    <recommendedName>
        <fullName evidence="2">Phage capsid-like C-terminal domain-containing protein</fullName>
    </recommendedName>
</protein>
<gene>
    <name evidence="3" type="ORF">GCM10025867_39840</name>
</gene>
<keyword evidence="4" id="KW-1185">Reference proteome</keyword>
<evidence type="ECO:0000259" key="2">
    <source>
        <dbReference type="Pfam" id="PF05065"/>
    </source>
</evidence>
<organism evidence="3 4">
    <name type="scientific">Frondihabitans sucicola</name>
    <dbReference type="NCBI Taxonomy" id="1268041"/>
    <lineage>
        <taxon>Bacteria</taxon>
        <taxon>Bacillati</taxon>
        <taxon>Actinomycetota</taxon>
        <taxon>Actinomycetes</taxon>
        <taxon>Micrococcales</taxon>
        <taxon>Microbacteriaceae</taxon>
        <taxon>Frondihabitans</taxon>
    </lineage>
</organism>
<name>A0ABN6Y882_9MICO</name>
<reference evidence="4" key="1">
    <citation type="journal article" date="2019" name="Int. J. Syst. Evol. Microbiol.">
        <title>The Global Catalogue of Microorganisms (GCM) 10K type strain sequencing project: providing services to taxonomists for standard genome sequencing and annotation.</title>
        <authorList>
            <consortium name="The Broad Institute Genomics Platform"/>
            <consortium name="The Broad Institute Genome Sequencing Center for Infectious Disease"/>
            <person name="Wu L."/>
            <person name="Ma J."/>
        </authorList>
    </citation>
    <scope>NUCLEOTIDE SEQUENCE [LARGE SCALE GENOMIC DNA]</scope>
    <source>
        <strain evidence="4">NBRC 108728</strain>
    </source>
</reference>
<sequence length="298" mass="31117">MRRAEHTPTSLTPLLEFPLPFNNNAGLKSFIGINETGELLIEPITAESKAFAVTTVVTTKGVTYRIPKITQDPSAAWVAESQEIPLSEATGGEVIVTPTKIAALSSTSNELANDSDPQALQAVGDGIGRDIARKIDLAFFGAAPVDSPVQQGGLESAAHSILVADPTASLDPYVDAMSIADGLGVAIDVFVVDPQTGTALAKMKSSDGSNQPLLSPTANNGTLRTIHGVPYIVSPFVLPGTAWGIPKSRAFTILREDTSITIDSSVLFTSDRVAIRGVARVGFGFPQPEAIIKIKAGG</sequence>
<dbReference type="Proteomes" id="UP001321486">
    <property type="component" value="Chromosome"/>
</dbReference>